<dbReference type="EMBL" id="CP001940">
    <property type="protein sequence ID" value="ADH85556.1"/>
    <property type="molecule type" value="Genomic_DNA"/>
</dbReference>
<evidence type="ECO:0000313" key="2">
    <source>
        <dbReference type="EMBL" id="ADH85556.1"/>
    </source>
</evidence>
<dbReference type="STRING" id="589865.DaAHT2_0852"/>
<dbReference type="OrthoDB" id="9788644at2"/>
<dbReference type="Proteomes" id="UP000001508">
    <property type="component" value="Chromosome"/>
</dbReference>
<dbReference type="Gene3D" id="3.30.1380.20">
    <property type="entry name" value="Trafficking protein particle complex subunit 3"/>
    <property type="match status" value="1"/>
</dbReference>
<dbReference type="InParanoid" id="D6Z1Y1"/>
<reference evidence="3" key="1">
    <citation type="submission" date="2010-02" db="EMBL/GenBank/DDBJ databases">
        <title>Complete sequence of Desulfurivibrio alkaliphilus AHT2.</title>
        <authorList>
            <consortium name="US DOE Joint Genome Institute"/>
            <person name="Pitluck S."/>
            <person name="Chertkov O."/>
            <person name="Detter J.C."/>
            <person name="Han C."/>
            <person name="Tapia R."/>
            <person name="Larimer F."/>
            <person name="Land M."/>
            <person name="Hauser L."/>
            <person name="Kyrpides N."/>
            <person name="Mikhailova N."/>
            <person name="Sorokin D.Y."/>
            <person name="Muyzer G."/>
            <person name="Woyke T."/>
        </authorList>
    </citation>
    <scope>NUCLEOTIDE SEQUENCE [LARGE SCALE GENOMIC DNA]</scope>
    <source>
        <strain evidence="3">DSM 19089 / UNIQEM U267 / AHT2</strain>
    </source>
</reference>
<proteinExistence type="predicted"/>
<dbReference type="eggNOG" id="COG1719">
    <property type="taxonomic scope" value="Bacteria"/>
</dbReference>
<dbReference type="KEGG" id="dak:DaAHT2_0852"/>
<feature type="domain" description="4-vinyl reductase 4VR" evidence="1">
    <location>
        <begin position="110"/>
        <end position="172"/>
    </location>
</feature>
<protein>
    <submittedName>
        <fullName evidence="2">4-vinyl reductase 4VR</fullName>
    </submittedName>
</protein>
<dbReference type="AlphaFoldDB" id="D6Z1Y1"/>
<dbReference type="SMART" id="SM00989">
    <property type="entry name" value="V4R"/>
    <property type="match status" value="1"/>
</dbReference>
<dbReference type="SUPFAM" id="SSF111126">
    <property type="entry name" value="Ligand-binding domain in the NO signalling and Golgi transport"/>
    <property type="match status" value="1"/>
</dbReference>
<organism evidence="2 3">
    <name type="scientific">Desulfurivibrio alkaliphilus (strain DSM 19089 / UNIQEM U267 / AHT2)</name>
    <dbReference type="NCBI Taxonomy" id="589865"/>
    <lineage>
        <taxon>Bacteria</taxon>
        <taxon>Pseudomonadati</taxon>
        <taxon>Thermodesulfobacteriota</taxon>
        <taxon>Desulfobulbia</taxon>
        <taxon>Desulfobulbales</taxon>
        <taxon>Desulfobulbaceae</taxon>
        <taxon>Desulfurivibrio</taxon>
    </lineage>
</organism>
<evidence type="ECO:0000313" key="3">
    <source>
        <dbReference type="Proteomes" id="UP000001508"/>
    </source>
</evidence>
<sequence length="176" mass="20030">MFNEERDSPQFDWNQLGDIIWGRPILGSRTTVMAYRLMQFTLRDAMIRHVGVELANRIFYEAGQQAGKAMYQQLAAPEDFTHFVQQLTDLLEEQSIGLLKVEKADLDNNRFTLTVAEDLDCSGLPESNEMLCTFDEGLLAGLFAAYLGDDFMVKETDCWCTGDRVCRFEVKPVKAP</sequence>
<dbReference type="InterPro" id="IPR004096">
    <property type="entry name" value="V4R"/>
</dbReference>
<dbReference type="Pfam" id="PF02830">
    <property type="entry name" value="V4R"/>
    <property type="match status" value="1"/>
</dbReference>
<accession>D6Z1Y1</accession>
<name>D6Z1Y1_DESAT</name>
<dbReference type="PANTHER" id="PTHR35090:SF2">
    <property type="entry name" value="ARSR FAMILY TRANSCRIPTIONAL REGULATOR"/>
    <property type="match status" value="1"/>
</dbReference>
<gene>
    <name evidence="2" type="ordered locus">DaAHT2_0852</name>
</gene>
<dbReference type="PANTHER" id="PTHR35090">
    <property type="entry name" value="DNA-DIRECTED RNA POLYMERASE SUBUNIT I"/>
    <property type="match status" value="1"/>
</dbReference>
<evidence type="ECO:0000259" key="1">
    <source>
        <dbReference type="SMART" id="SM00989"/>
    </source>
</evidence>
<dbReference type="HOGENOM" id="CLU_128702_0_0_7"/>
<keyword evidence="3" id="KW-1185">Reference proteome</keyword>
<dbReference type="RefSeq" id="WP_013163086.1">
    <property type="nucleotide sequence ID" value="NC_014216.1"/>
</dbReference>
<dbReference type="InterPro" id="IPR024096">
    <property type="entry name" value="NO_sig/Golgi_transp_ligand-bd"/>
</dbReference>